<dbReference type="EMBL" id="DS989824">
    <property type="protein sequence ID" value="EFR01286.1"/>
    <property type="molecule type" value="Genomic_DNA"/>
</dbReference>
<dbReference type="AlphaFoldDB" id="E4US82"/>
<dbReference type="InParanoid" id="E4US82"/>
<evidence type="ECO:0000313" key="4">
    <source>
        <dbReference type="Proteomes" id="UP000002669"/>
    </source>
</evidence>
<dbReference type="GeneID" id="10029404"/>
<dbReference type="HOGENOM" id="CLU_1981119_0_0_1"/>
<keyword evidence="2" id="KW-0472">Membrane</keyword>
<keyword evidence="2" id="KW-1133">Transmembrane helix</keyword>
<feature type="compositionally biased region" description="Low complexity" evidence="1">
    <location>
        <begin position="85"/>
        <end position="108"/>
    </location>
</feature>
<dbReference type="Proteomes" id="UP000002669">
    <property type="component" value="Unassembled WGS sequence"/>
</dbReference>
<keyword evidence="2" id="KW-0812">Transmembrane</keyword>
<sequence length="126" mass="13744">MKLPLSFTTNHQPLQPRQYVAPAPAPACNCLSGGAIAGIVLGSIAAFLFLWWLIRCAFLSTRVSRREPTVATTTYYNRPGRSRSHSGSYYSHSHGGSRSGSRGRRGSASYYGGGGRYVERPSKVYL</sequence>
<reference evidence="4" key="1">
    <citation type="journal article" date="2012" name="MBio">
        <title>Comparative genome analysis of Trichophyton rubrum and related dermatophytes reveals candidate genes involved in infection.</title>
        <authorList>
            <person name="Martinez D.A."/>
            <person name="Oliver B.G."/>
            <person name="Graeser Y."/>
            <person name="Goldberg J.M."/>
            <person name="Li W."/>
            <person name="Martinez-Rossi N.M."/>
            <person name="Monod M."/>
            <person name="Shelest E."/>
            <person name="Barton R.C."/>
            <person name="Birch E."/>
            <person name="Brakhage A.A."/>
            <person name="Chen Z."/>
            <person name="Gurr S.J."/>
            <person name="Heiman D."/>
            <person name="Heitman J."/>
            <person name="Kosti I."/>
            <person name="Rossi A."/>
            <person name="Saif S."/>
            <person name="Samalova M."/>
            <person name="Saunders C.W."/>
            <person name="Shea T."/>
            <person name="Summerbell R.C."/>
            <person name="Xu J."/>
            <person name="Young S."/>
            <person name="Zeng Q."/>
            <person name="Birren B.W."/>
            <person name="Cuomo C.A."/>
            <person name="White T.C."/>
        </authorList>
    </citation>
    <scope>NUCLEOTIDE SEQUENCE [LARGE SCALE GENOMIC DNA]</scope>
    <source>
        <strain evidence="4">ATCC MYA-4604 / CBS 118893</strain>
    </source>
</reference>
<name>E4US82_ARTGP</name>
<dbReference type="VEuPathDB" id="FungiDB:MGYG_04291"/>
<proteinExistence type="predicted"/>
<keyword evidence="4" id="KW-1185">Reference proteome</keyword>
<accession>E4US82</accession>
<dbReference type="RefSeq" id="XP_003174116.1">
    <property type="nucleotide sequence ID" value="XM_003174068.1"/>
</dbReference>
<feature type="region of interest" description="Disordered" evidence="1">
    <location>
        <begin position="75"/>
        <end position="108"/>
    </location>
</feature>
<gene>
    <name evidence="3" type="ORF">MGYG_04291</name>
</gene>
<evidence type="ECO:0000256" key="2">
    <source>
        <dbReference type="SAM" id="Phobius"/>
    </source>
</evidence>
<protein>
    <submittedName>
        <fullName evidence="3">Uncharacterized protein</fullName>
    </submittedName>
</protein>
<dbReference type="eggNOG" id="ENOG502RFYH">
    <property type="taxonomic scope" value="Eukaryota"/>
</dbReference>
<dbReference type="OrthoDB" id="5423884at2759"/>
<dbReference type="OMA" id="ILWLWRI"/>
<organism evidence="4">
    <name type="scientific">Arthroderma gypseum (strain ATCC MYA-4604 / CBS 118893)</name>
    <name type="common">Microsporum gypseum</name>
    <dbReference type="NCBI Taxonomy" id="535722"/>
    <lineage>
        <taxon>Eukaryota</taxon>
        <taxon>Fungi</taxon>
        <taxon>Dikarya</taxon>
        <taxon>Ascomycota</taxon>
        <taxon>Pezizomycotina</taxon>
        <taxon>Eurotiomycetes</taxon>
        <taxon>Eurotiomycetidae</taxon>
        <taxon>Onygenales</taxon>
        <taxon>Arthrodermataceae</taxon>
        <taxon>Nannizzia</taxon>
    </lineage>
</organism>
<evidence type="ECO:0000256" key="1">
    <source>
        <dbReference type="SAM" id="MobiDB-lite"/>
    </source>
</evidence>
<evidence type="ECO:0000313" key="3">
    <source>
        <dbReference type="EMBL" id="EFR01286.1"/>
    </source>
</evidence>
<feature type="transmembrane region" description="Helical" evidence="2">
    <location>
        <begin position="34"/>
        <end position="54"/>
    </location>
</feature>